<dbReference type="PANTHER" id="PTHR23189">
    <property type="entry name" value="RNA RECOGNITION MOTIF-CONTAINING"/>
    <property type="match status" value="1"/>
</dbReference>
<accession>A0A9P6KES3</accession>
<evidence type="ECO:0000259" key="4">
    <source>
        <dbReference type="PROSITE" id="PS50102"/>
    </source>
</evidence>
<dbReference type="InterPro" id="IPR007201">
    <property type="entry name" value="Mei2-like_Rrm_C"/>
</dbReference>
<dbReference type="InterPro" id="IPR035979">
    <property type="entry name" value="RBD_domain_sf"/>
</dbReference>
<keyword evidence="1 2" id="KW-0694">RNA-binding</keyword>
<dbReference type="Proteomes" id="UP000780801">
    <property type="component" value="Unassembled WGS sequence"/>
</dbReference>
<gene>
    <name evidence="5" type="ORF">BGW38_000530</name>
</gene>
<feature type="domain" description="RRM" evidence="4">
    <location>
        <begin position="255"/>
        <end position="351"/>
    </location>
</feature>
<dbReference type="EMBL" id="JAABOA010001146">
    <property type="protein sequence ID" value="KAF9582188.1"/>
    <property type="molecule type" value="Genomic_DNA"/>
</dbReference>
<dbReference type="InterPro" id="IPR034862">
    <property type="entry name" value="Fungal_Mei2-like_RRM3"/>
</dbReference>
<dbReference type="GO" id="GO:0003723">
    <property type="term" value="F:RNA binding"/>
    <property type="evidence" value="ECO:0007669"/>
    <property type="project" value="UniProtKB-UniRule"/>
</dbReference>
<dbReference type="SUPFAM" id="SSF54928">
    <property type="entry name" value="RNA-binding domain, RBD"/>
    <property type="match status" value="2"/>
</dbReference>
<evidence type="ECO:0000256" key="3">
    <source>
        <dbReference type="SAM" id="MobiDB-lite"/>
    </source>
</evidence>
<organism evidence="5 6">
    <name type="scientific">Lunasporangiospora selenospora</name>
    <dbReference type="NCBI Taxonomy" id="979761"/>
    <lineage>
        <taxon>Eukaryota</taxon>
        <taxon>Fungi</taxon>
        <taxon>Fungi incertae sedis</taxon>
        <taxon>Mucoromycota</taxon>
        <taxon>Mortierellomycotina</taxon>
        <taxon>Mortierellomycetes</taxon>
        <taxon>Mortierellales</taxon>
        <taxon>Mortierellaceae</taxon>
        <taxon>Lunasporangiospora</taxon>
    </lineage>
</organism>
<proteinExistence type="predicted"/>
<comment type="caution">
    <text evidence="5">The sequence shown here is derived from an EMBL/GenBank/DDBJ whole genome shotgun (WGS) entry which is preliminary data.</text>
</comment>
<dbReference type="Pfam" id="PF04059">
    <property type="entry name" value="RRM_2"/>
    <property type="match status" value="1"/>
</dbReference>
<name>A0A9P6KES3_9FUNG</name>
<sequence length="407" mass="46103">MAKVSRDILDSENDGVLLVSVAHPRVSGNELLRLLSSYGDIQSFQLESEGWPTVALVEYYDTRHATLVSSVLKDMDSTGKVQCNVSFYWKEKESFGIRAQLSRLDLPSPHESNSGRAALPLWSFNPQEQTEITRIETVNHPAIDWENSHTPSRFSRRATSAPCLAKDLSRSLSNGLKPDDHAHRETVEAETFRRAESARVTRGTRSWSSPCSSSAKPSLTAQAILPSFSAVEGSSEENLFTDEAFPPNVANNTRTTFMIRNIPNKYTQQMLLDLLNKTHFGQFDFLYLRMDFKNKCNVGYAFINFINVEVVPTFTKEHVGKRWPKFNSEKICTLSYAKVQGREALIEKFRNSCVMDEDPSYRPLIFYTSGPKVGLPEPFPQPTSVKEWTTRDHHAKRRPLGHRAGEH</sequence>
<evidence type="ECO:0000313" key="6">
    <source>
        <dbReference type="Proteomes" id="UP000780801"/>
    </source>
</evidence>
<dbReference type="PROSITE" id="PS50102">
    <property type="entry name" value="RRM"/>
    <property type="match status" value="1"/>
</dbReference>
<protein>
    <recommendedName>
        <fullName evidence="4">RRM domain-containing protein</fullName>
    </recommendedName>
</protein>
<feature type="compositionally biased region" description="Basic and acidic residues" evidence="3">
    <location>
        <begin position="177"/>
        <end position="199"/>
    </location>
</feature>
<dbReference type="InterPro" id="IPR000504">
    <property type="entry name" value="RRM_dom"/>
</dbReference>
<reference evidence="5" key="1">
    <citation type="journal article" date="2020" name="Fungal Divers.">
        <title>Resolving the Mortierellaceae phylogeny through synthesis of multi-gene phylogenetics and phylogenomics.</title>
        <authorList>
            <person name="Vandepol N."/>
            <person name="Liber J."/>
            <person name="Desiro A."/>
            <person name="Na H."/>
            <person name="Kennedy M."/>
            <person name="Barry K."/>
            <person name="Grigoriev I.V."/>
            <person name="Miller A.N."/>
            <person name="O'Donnell K."/>
            <person name="Stajich J.E."/>
            <person name="Bonito G."/>
        </authorList>
    </citation>
    <scope>NUCLEOTIDE SEQUENCE</scope>
    <source>
        <strain evidence="5">KOD1015</strain>
    </source>
</reference>
<dbReference type="OrthoDB" id="417481at2759"/>
<dbReference type="CDD" id="cd12532">
    <property type="entry name" value="RRM3_MEI2_fungi"/>
    <property type="match status" value="1"/>
</dbReference>
<dbReference type="Gene3D" id="3.30.70.330">
    <property type="match status" value="1"/>
</dbReference>
<dbReference type="InterPro" id="IPR012677">
    <property type="entry name" value="Nucleotide-bd_a/b_plait_sf"/>
</dbReference>
<dbReference type="AlphaFoldDB" id="A0A9P6KES3"/>
<evidence type="ECO:0000256" key="2">
    <source>
        <dbReference type="PROSITE-ProRule" id="PRU00176"/>
    </source>
</evidence>
<evidence type="ECO:0000256" key="1">
    <source>
        <dbReference type="ARBA" id="ARBA00022884"/>
    </source>
</evidence>
<feature type="region of interest" description="Disordered" evidence="3">
    <location>
        <begin position="171"/>
        <end position="216"/>
    </location>
</feature>
<feature type="region of interest" description="Disordered" evidence="3">
    <location>
        <begin position="380"/>
        <end position="407"/>
    </location>
</feature>
<feature type="compositionally biased region" description="Low complexity" evidence="3">
    <location>
        <begin position="206"/>
        <end position="216"/>
    </location>
</feature>
<evidence type="ECO:0000313" key="5">
    <source>
        <dbReference type="EMBL" id="KAF9582188.1"/>
    </source>
</evidence>
<keyword evidence="6" id="KW-1185">Reference proteome</keyword>